<protein>
    <submittedName>
        <fullName evidence="1">Uncharacterized protein</fullName>
    </submittedName>
</protein>
<organism evidence="1 2">
    <name type="scientific">Saccharopolyspora mangrovi</name>
    <dbReference type="NCBI Taxonomy" id="3082379"/>
    <lineage>
        <taxon>Bacteria</taxon>
        <taxon>Bacillati</taxon>
        <taxon>Actinomycetota</taxon>
        <taxon>Actinomycetes</taxon>
        <taxon>Pseudonocardiales</taxon>
        <taxon>Pseudonocardiaceae</taxon>
        <taxon>Saccharopolyspora</taxon>
    </lineage>
</organism>
<reference evidence="1 2" key="1">
    <citation type="submission" date="2023-10" db="EMBL/GenBank/DDBJ databases">
        <title>Saccharopolyspora sp. nov., isolated from mangrove soil.</title>
        <authorList>
            <person name="Lu Y."/>
            <person name="Liu W."/>
        </authorList>
    </citation>
    <scope>NUCLEOTIDE SEQUENCE [LARGE SCALE GENOMIC DNA]</scope>
    <source>
        <strain evidence="1 2">S2-29</strain>
    </source>
</reference>
<dbReference type="EMBL" id="JAWLNX010000002">
    <property type="protein sequence ID" value="MEB3366703.1"/>
    <property type="molecule type" value="Genomic_DNA"/>
</dbReference>
<name>A0ABU6A583_9PSEU</name>
<sequence length="44" mass="5147">MPEWIQFGLALLAFVLLALNHWLTRRAHGLRKSRSERESASPMR</sequence>
<gene>
    <name evidence="1" type="ORF">R4I43_04750</name>
</gene>
<dbReference type="Proteomes" id="UP001327093">
    <property type="component" value="Unassembled WGS sequence"/>
</dbReference>
<proteinExistence type="predicted"/>
<keyword evidence="2" id="KW-1185">Reference proteome</keyword>
<evidence type="ECO:0000313" key="1">
    <source>
        <dbReference type="EMBL" id="MEB3366703.1"/>
    </source>
</evidence>
<comment type="caution">
    <text evidence="1">The sequence shown here is derived from an EMBL/GenBank/DDBJ whole genome shotgun (WGS) entry which is preliminary data.</text>
</comment>
<dbReference type="RefSeq" id="WP_324264263.1">
    <property type="nucleotide sequence ID" value="NZ_JAWLNX010000002.1"/>
</dbReference>
<evidence type="ECO:0000313" key="2">
    <source>
        <dbReference type="Proteomes" id="UP001327093"/>
    </source>
</evidence>
<accession>A0ABU6A583</accession>